<protein>
    <recommendedName>
        <fullName evidence="3">TFIIB-type zinc ribbon-containing protein</fullName>
    </recommendedName>
</protein>
<dbReference type="AlphaFoldDB" id="A0A8J3TCB9"/>
<dbReference type="Proteomes" id="UP000599074">
    <property type="component" value="Unassembled WGS sequence"/>
</dbReference>
<evidence type="ECO:0000313" key="1">
    <source>
        <dbReference type="EMBL" id="GII22766.1"/>
    </source>
</evidence>
<comment type="caution">
    <text evidence="1">The sequence shown here is derived from an EMBL/GenBank/DDBJ whole genome shotgun (WGS) entry which is preliminary data.</text>
</comment>
<organism evidence="1 2">
    <name type="scientific">Planosporangium mesophilum</name>
    <dbReference type="NCBI Taxonomy" id="689768"/>
    <lineage>
        <taxon>Bacteria</taxon>
        <taxon>Bacillati</taxon>
        <taxon>Actinomycetota</taxon>
        <taxon>Actinomycetes</taxon>
        <taxon>Micromonosporales</taxon>
        <taxon>Micromonosporaceae</taxon>
        <taxon>Planosporangium</taxon>
    </lineage>
</organism>
<evidence type="ECO:0000313" key="2">
    <source>
        <dbReference type="Proteomes" id="UP000599074"/>
    </source>
</evidence>
<evidence type="ECO:0008006" key="3">
    <source>
        <dbReference type="Google" id="ProtNLM"/>
    </source>
</evidence>
<reference evidence="1" key="1">
    <citation type="submission" date="2021-01" db="EMBL/GenBank/DDBJ databases">
        <title>Whole genome shotgun sequence of Planosporangium mesophilum NBRC 109066.</title>
        <authorList>
            <person name="Komaki H."/>
            <person name="Tamura T."/>
        </authorList>
    </citation>
    <scope>NUCLEOTIDE SEQUENCE</scope>
    <source>
        <strain evidence="1">NBRC 109066</strain>
    </source>
</reference>
<accession>A0A8J3TCB9</accession>
<name>A0A8J3TCB9_9ACTN</name>
<proteinExistence type="predicted"/>
<dbReference type="EMBL" id="BOON01000019">
    <property type="protein sequence ID" value="GII22766.1"/>
    <property type="molecule type" value="Genomic_DNA"/>
</dbReference>
<keyword evidence="2" id="KW-1185">Reference proteome</keyword>
<sequence length="151" mass="16984">MHDFATEFLVRCPRCDAGARVFRPETGAPWRALCVACGYVRDKESRCTCWNSPPGNGPVRDPSFGLPLLLQVDCCGGKLLWAYNLDHLAFVEEFVAARLRERSDAVRAGDGYRRMSMIAKLPAWLKARKNRDEILARIARLRSTAEKSVKA</sequence>
<gene>
    <name evidence="1" type="ORF">Pme01_23630</name>
</gene>